<dbReference type="InterPro" id="IPR005135">
    <property type="entry name" value="Endo/exonuclease/phosphatase"/>
</dbReference>
<evidence type="ECO:0000313" key="2">
    <source>
        <dbReference type="EMBL" id="MFB5945764.1"/>
    </source>
</evidence>
<keyword evidence="2" id="KW-0540">Nuclease</keyword>
<sequence>MKNIHLSLVLLVLFSLFSLEIIHAQEAKEKKILKVLTYNVHHANPPSKEGFIDLPAIAKVIKQSGADLVALQEIDVDTERSGKGINQAAELGRMTGMNHFFVKGINYEGGEYGIAILSRFKILEKDSLRLPMKDGVRGEPRVLALTTISPTKGKKIVFASTHLDLNPETRILQAEAITNYLKQLKYPAILGGDFNAIPGTAEIDIFDQYLTRSSVPNGFTIPVTNPQREIDFIMFKPKSRFKVHKHLIIDEQYASDHLPVYVEFLY</sequence>
<feature type="domain" description="Endonuclease/exonuclease/phosphatase" evidence="1">
    <location>
        <begin position="36"/>
        <end position="257"/>
    </location>
</feature>
<keyword evidence="3" id="KW-1185">Reference proteome</keyword>
<dbReference type="GO" id="GO:0004519">
    <property type="term" value="F:endonuclease activity"/>
    <property type="evidence" value="ECO:0007669"/>
    <property type="project" value="UniProtKB-KW"/>
</dbReference>
<name>A0ABV5CDY2_9SPHI</name>
<dbReference type="RefSeq" id="WP_375557297.1">
    <property type="nucleotide sequence ID" value="NZ_JBBVGT010000002.1"/>
</dbReference>
<dbReference type="SUPFAM" id="SSF56219">
    <property type="entry name" value="DNase I-like"/>
    <property type="match status" value="1"/>
</dbReference>
<keyword evidence="2" id="KW-0255">Endonuclease</keyword>
<dbReference type="PANTHER" id="PTHR14859:SF15">
    <property type="entry name" value="ENDONUCLEASE_EXONUCLEASE_PHOSPHATASE DOMAIN-CONTAINING PROTEIN"/>
    <property type="match status" value="1"/>
</dbReference>
<dbReference type="EMBL" id="JBBVGT010000002">
    <property type="protein sequence ID" value="MFB5945764.1"/>
    <property type="molecule type" value="Genomic_DNA"/>
</dbReference>
<keyword evidence="2" id="KW-0378">Hydrolase</keyword>
<evidence type="ECO:0000313" key="3">
    <source>
        <dbReference type="Proteomes" id="UP001580928"/>
    </source>
</evidence>
<protein>
    <submittedName>
        <fullName evidence="2">Endonuclease/exonuclease/phosphatase family protein</fullName>
    </submittedName>
</protein>
<evidence type="ECO:0000259" key="1">
    <source>
        <dbReference type="Pfam" id="PF03372"/>
    </source>
</evidence>
<dbReference type="Proteomes" id="UP001580928">
    <property type="component" value="Unassembled WGS sequence"/>
</dbReference>
<dbReference type="InterPro" id="IPR051916">
    <property type="entry name" value="GPI-anchor_lipid_remodeler"/>
</dbReference>
<accession>A0ABV5CDY2</accession>
<dbReference type="InterPro" id="IPR036691">
    <property type="entry name" value="Endo/exonu/phosph_ase_sf"/>
</dbReference>
<dbReference type="Pfam" id="PF03372">
    <property type="entry name" value="Exo_endo_phos"/>
    <property type="match status" value="1"/>
</dbReference>
<dbReference type="PANTHER" id="PTHR14859">
    <property type="entry name" value="CALCOFLUOR WHITE HYPERSENSITIVE PROTEIN PRECURSOR"/>
    <property type="match status" value="1"/>
</dbReference>
<organism evidence="2 3">
    <name type="scientific">Albibacterium profundi</name>
    <dbReference type="NCBI Taxonomy" id="3134906"/>
    <lineage>
        <taxon>Bacteria</taxon>
        <taxon>Pseudomonadati</taxon>
        <taxon>Bacteroidota</taxon>
        <taxon>Sphingobacteriia</taxon>
        <taxon>Sphingobacteriales</taxon>
        <taxon>Sphingobacteriaceae</taxon>
        <taxon>Albibacterium</taxon>
    </lineage>
</organism>
<gene>
    <name evidence="2" type="ORF">WKR92_07950</name>
</gene>
<dbReference type="Gene3D" id="3.60.10.10">
    <property type="entry name" value="Endonuclease/exonuclease/phosphatase"/>
    <property type="match status" value="1"/>
</dbReference>
<proteinExistence type="predicted"/>
<reference evidence="2 3" key="1">
    <citation type="submission" date="2024-04" db="EMBL/GenBank/DDBJ databases">
        <title>Albibacterium profundi sp. nov., isolated from sediment of the Challenger Deep of Mariana Trench.</title>
        <authorList>
            <person name="Wang Y."/>
        </authorList>
    </citation>
    <scope>NUCLEOTIDE SEQUENCE [LARGE SCALE GENOMIC DNA]</scope>
    <source>
        <strain evidence="2 3">RHL897</strain>
    </source>
</reference>
<comment type="caution">
    <text evidence="2">The sequence shown here is derived from an EMBL/GenBank/DDBJ whole genome shotgun (WGS) entry which is preliminary data.</text>
</comment>